<gene>
    <name evidence="1" type="ordered locus">AM1_4034</name>
</gene>
<protein>
    <submittedName>
        <fullName evidence="1">Uncharacterized protein</fullName>
    </submittedName>
</protein>
<sequence length="46" mass="4935">MQSLAFGSGNEKSIEQITSQNTEALTLLWCLAAISSGSLESIDEFL</sequence>
<dbReference type="Proteomes" id="UP000000268">
    <property type="component" value="Chromosome"/>
</dbReference>
<proteinExistence type="predicted"/>
<name>B0C9K4_ACAM1</name>
<dbReference type="AlphaFoldDB" id="B0C9K4"/>
<accession>B0C9K4</accession>
<dbReference type="KEGG" id="amr:AM1_4034"/>
<keyword evidence="2" id="KW-1185">Reference proteome</keyword>
<organism evidence="1 2">
    <name type="scientific">Acaryochloris marina (strain MBIC 11017)</name>
    <dbReference type="NCBI Taxonomy" id="329726"/>
    <lineage>
        <taxon>Bacteria</taxon>
        <taxon>Bacillati</taxon>
        <taxon>Cyanobacteriota</taxon>
        <taxon>Cyanophyceae</taxon>
        <taxon>Acaryochloridales</taxon>
        <taxon>Acaryochloridaceae</taxon>
        <taxon>Acaryochloris</taxon>
    </lineage>
</organism>
<dbReference type="HOGENOM" id="CLU_3178821_0_0_3"/>
<evidence type="ECO:0000313" key="1">
    <source>
        <dbReference type="EMBL" id="ABW29017.1"/>
    </source>
</evidence>
<evidence type="ECO:0000313" key="2">
    <source>
        <dbReference type="Proteomes" id="UP000000268"/>
    </source>
</evidence>
<dbReference type="EMBL" id="CP000828">
    <property type="protein sequence ID" value="ABW29017.1"/>
    <property type="molecule type" value="Genomic_DNA"/>
</dbReference>
<reference evidence="1 2" key="1">
    <citation type="journal article" date="2008" name="Proc. Natl. Acad. Sci. U.S.A.">
        <title>Niche adaptation and genome expansion in the chlorophyll d-producing cyanobacterium Acaryochloris marina.</title>
        <authorList>
            <person name="Swingley W.D."/>
            <person name="Chen M."/>
            <person name="Cheung P.C."/>
            <person name="Conrad A.L."/>
            <person name="Dejesa L.C."/>
            <person name="Hao J."/>
            <person name="Honchak B.M."/>
            <person name="Karbach L.E."/>
            <person name="Kurdoglu A."/>
            <person name="Lahiri S."/>
            <person name="Mastrian S.D."/>
            <person name="Miyashita H."/>
            <person name="Page L."/>
            <person name="Ramakrishna P."/>
            <person name="Satoh S."/>
            <person name="Sattley W.M."/>
            <person name="Shimada Y."/>
            <person name="Taylor H.L."/>
            <person name="Tomo T."/>
            <person name="Tsuchiya T."/>
            <person name="Wang Z.T."/>
            <person name="Raymond J."/>
            <person name="Mimuro M."/>
            <person name="Blankenship R.E."/>
            <person name="Touchman J.W."/>
        </authorList>
    </citation>
    <scope>NUCLEOTIDE SEQUENCE [LARGE SCALE GENOMIC DNA]</scope>
    <source>
        <strain evidence="2">MBIC 11017</strain>
    </source>
</reference>